<dbReference type="InParanoid" id="A0A0V1BKP2"/>
<keyword evidence="2" id="KW-1185">Reference proteome</keyword>
<dbReference type="AlphaFoldDB" id="A0A0V1BKP2"/>
<comment type="caution">
    <text evidence="1">The sequence shown here is derived from an EMBL/GenBank/DDBJ whole genome shotgun (WGS) entry which is preliminary data.</text>
</comment>
<accession>A0A0V1BKP2</accession>
<dbReference type="Proteomes" id="UP000054776">
    <property type="component" value="Unassembled WGS sequence"/>
</dbReference>
<dbReference type="EMBL" id="JYDH01000033">
    <property type="protein sequence ID" value="KRY37526.1"/>
    <property type="molecule type" value="Genomic_DNA"/>
</dbReference>
<reference evidence="1 2" key="1">
    <citation type="submission" date="2015-01" db="EMBL/GenBank/DDBJ databases">
        <title>Evolution of Trichinella species and genotypes.</title>
        <authorList>
            <person name="Korhonen P.K."/>
            <person name="Edoardo P."/>
            <person name="Giuseppe L.R."/>
            <person name="Gasser R.B."/>
        </authorList>
    </citation>
    <scope>NUCLEOTIDE SEQUENCE [LARGE SCALE GENOMIC DNA]</scope>
    <source>
        <strain evidence="1">ISS3</strain>
    </source>
</reference>
<sequence>MICRFECYYSIHTVPSPSEQEENCGDMWQLSMVRGFWFAVDRGVIFCGGCQWHGVESFETIINSDCGDPADNNKTEAYQPAVTKSPLQWRPIWEPVYVGYPGACYLPPPAFCPEMDPTE</sequence>
<protein>
    <submittedName>
        <fullName evidence="1">Uncharacterized protein</fullName>
    </submittedName>
</protein>
<evidence type="ECO:0000313" key="2">
    <source>
        <dbReference type="Proteomes" id="UP000054776"/>
    </source>
</evidence>
<gene>
    <name evidence="1" type="ORF">T01_11061</name>
</gene>
<organism evidence="1 2">
    <name type="scientific">Trichinella spiralis</name>
    <name type="common">Trichina worm</name>
    <dbReference type="NCBI Taxonomy" id="6334"/>
    <lineage>
        <taxon>Eukaryota</taxon>
        <taxon>Metazoa</taxon>
        <taxon>Ecdysozoa</taxon>
        <taxon>Nematoda</taxon>
        <taxon>Enoplea</taxon>
        <taxon>Dorylaimia</taxon>
        <taxon>Trichinellida</taxon>
        <taxon>Trichinellidae</taxon>
        <taxon>Trichinella</taxon>
    </lineage>
</organism>
<name>A0A0V1BKP2_TRISP</name>
<evidence type="ECO:0000313" key="1">
    <source>
        <dbReference type="EMBL" id="KRY37526.1"/>
    </source>
</evidence>
<proteinExistence type="predicted"/>